<accession>K1EQW3</accession>
<dbReference type="Gene3D" id="3.40.50.2000">
    <property type="entry name" value="Glycogen Phosphorylase B"/>
    <property type="match status" value="1"/>
</dbReference>
<protein>
    <submittedName>
        <fullName evidence="2">MGT family glycosyltransferase</fullName>
    </submittedName>
</protein>
<evidence type="ECO:0000256" key="1">
    <source>
        <dbReference type="SAM" id="MobiDB-lite"/>
    </source>
</evidence>
<dbReference type="PATRIC" id="fig|1210046.3.peg.1075"/>
<evidence type="ECO:0000313" key="3">
    <source>
        <dbReference type="Proteomes" id="UP000004474"/>
    </source>
</evidence>
<reference evidence="2 3" key="1">
    <citation type="journal article" date="2012" name="J. Bacteriol.">
        <title>Genome Sequence of Janibacter hoylei MTCC8307, Isolated from the Stratospheric Air.</title>
        <authorList>
            <person name="Pawar S.P."/>
            <person name="Dhotre D.P."/>
            <person name="Shetty S.A."/>
            <person name="Chowdhury S.P."/>
            <person name="Chaudhari B.L."/>
            <person name="Shouche Y.S."/>
        </authorList>
    </citation>
    <scope>NUCLEOTIDE SEQUENCE [LARGE SCALE GENOMIC DNA]</scope>
    <source>
        <strain evidence="2 3">PVAS-1</strain>
    </source>
</reference>
<keyword evidence="2" id="KW-0808">Transferase</keyword>
<dbReference type="AlphaFoldDB" id="K1EQW3"/>
<comment type="caution">
    <text evidence="2">The sequence shown here is derived from an EMBL/GenBank/DDBJ whole genome shotgun (WGS) entry which is preliminary data.</text>
</comment>
<dbReference type="EMBL" id="ALWX01000022">
    <property type="protein sequence ID" value="EKA61613.1"/>
    <property type="molecule type" value="Genomic_DNA"/>
</dbReference>
<sequence>MAHIVMFGVDAVSHTLPSLEILGELVRRGHRLEGVNDPAQRDLAGVPPRALALVPRAMQPHADRVELHRPAGLLQGVRHGLRRSSGLAPRPPGRTAHRPRRDR</sequence>
<feature type="region of interest" description="Disordered" evidence="1">
    <location>
        <begin position="68"/>
        <end position="103"/>
    </location>
</feature>
<proteinExistence type="predicted"/>
<dbReference type="GO" id="GO:0016740">
    <property type="term" value="F:transferase activity"/>
    <property type="evidence" value="ECO:0007669"/>
    <property type="project" value="UniProtKB-KW"/>
</dbReference>
<dbReference type="SUPFAM" id="SSF53756">
    <property type="entry name" value="UDP-Glycosyltransferase/glycogen phosphorylase"/>
    <property type="match status" value="1"/>
</dbReference>
<dbReference type="Proteomes" id="UP000004474">
    <property type="component" value="Unassembled WGS sequence"/>
</dbReference>
<organism evidence="2 3">
    <name type="scientific">Janibacter hoylei PVAS-1</name>
    <dbReference type="NCBI Taxonomy" id="1210046"/>
    <lineage>
        <taxon>Bacteria</taxon>
        <taxon>Bacillati</taxon>
        <taxon>Actinomycetota</taxon>
        <taxon>Actinomycetes</taxon>
        <taxon>Micrococcales</taxon>
        <taxon>Intrasporangiaceae</taxon>
        <taxon>Janibacter</taxon>
    </lineage>
</organism>
<name>K1EQW3_9MICO</name>
<dbReference type="STRING" id="1210046.B277_05548"/>
<gene>
    <name evidence="2" type="ORF">B277_05548</name>
</gene>
<evidence type="ECO:0000313" key="2">
    <source>
        <dbReference type="EMBL" id="EKA61613.1"/>
    </source>
</evidence>